<reference evidence="2 3" key="1">
    <citation type="submission" date="2023-07" db="EMBL/GenBank/DDBJ databases">
        <title>Sorghum-associated microbial communities from plants grown in Nebraska, USA.</title>
        <authorList>
            <person name="Schachtman D."/>
        </authorList>
    </citation>
    <scope>NUCLEOTIDE SEQUENCE [LARGE SCALE GENOMIC DNA]</scope>
    <source>
        <strain evidence="2 3">DS994</strain>
    </source>
</reference>
<dbReference type="Proteomes" id="UP001226389">
    <property type="component" value="Unassembled WGS sequence"/>
</dbReference>
<keyword evidence="1" id="KW-0812">Transmembrane</keyword>
<feature type="transmembrane region" description="Helical" evidence="1">
    <location>
        <begin position="102"/>
        <end position="123"/>
    </location>
</feature>
<comment type="caution">
    <text evidence="2">The sequence shown here is derived from an EMBL/GenBank/DDBJ whole genome shotgun (WGS) entry which is preliminary data.</text>
</comment>
<gene>
    <name evidence="2" type="ORF">J2T22_002434</name>
</gene>
<dbReference type="InterPro" id="IPR021414">
    <property type="entry name" value="DUF3054"/>
</dbReference>
<keyword evidence="1" id="KW-0472">Membrane</keyword>
<keyword evidence="1" id="KW-1133">Transmembrane helix</keyword>
<dbReference type="RefSeq" id="WP_307490692.1">
    <property type="nucleotide sequence ID" value="NZ_JAUSSY010000007.1"/>
</dbReference>
<feature type="transmembrane region" description="Helical" evidence="1">
    <location>
        <begin position="46"/>
        <end position="66"/>
    </location>
</feature>
<feature type="transmembrane region" description="Helical" evidence="1">
    <location>
        <begin position="12"/>
        <end position="34"/>
    </location>
</feature>
<name>A0ABT9UIZ5_9MICC</name>
<keyword evidence="3" id="KW-1185">Reference proteome</keyword>
<dbReference type="EMBL" id="JAUSSY010000007">
    <property type="protein sequence ID" value="MDQ0119247.1"/>
    <property type="molecule type" value="Genomic_DNA"/>
</dbReference>
<feature type="transmembrane region" description="Helical" evidence="1">
    <location>
        <begin position="78"/>
        <end position="96"/>
    </location>
</feature>
<dbReference type="Pfam" id="PF11255">
    <property type="entry name" value="DUF3054"/>
    <property type="match status" value="1"/>
</dbReference>
<organism evidence="2 3">
    <name type="scientific">Pseudarthrobacter defluvii</name>
    <dbReference type="NCBI Taxonomy" id="410837"/>
    <lineage>
        <taxon>Bacteria</taxon>
        <taxon>Bacillati</taxon>
        <taxon>Actinomycetota</taxon>
        <taxon>Actinomycetes</taxon>
        <taxon>Micrococcales</taxon>
        <taxon>Micrococcaceae</taxon>
        <taxon>Pseudarthrobacter</taxon>
    </lineage>
</organism>
<evidence type="ECO:0000313" key="2">
    <source>
        <dbReference type="EMBL" id="MDQ0119247.1"/>
    </source>
</evidence>
<protein>
    <submittedName>
        <fullName evidence="2">Peptidoglycan/LPS O-acetylase OafA/YrhL</fullName>
    </submittedName>
</protein>
<evidence type="ECO:0000313" key="3">
    <source>
        <dbReference type="Proteomes" id="UP001226389"/>
    </source>
</evidence>
<proteinExistence type="predicted"/>
<sequence length="136" mass="14448">MSSLKTKPAQTSPARAAVVAAAVDMVLILVFAAIGRDAHHREEPILGVLLTAWPFLAGAAAGWMIARVWRSPFSITRAGVPVWLGSLVGGMLLRALTGQTVVLPFIIVATIALAVFLVGYRLLLAGASRLRRRPGR</sequence>
<accession>A0ABT9UIZ5</accession>
<evidence type="ECO:0000256" key="1">
    <source>
        <dbReference type="SAM" id="Phobius"/>
    </source>
</evidence>